<name>A0A8H7DFL8_9AGAR</name>
<proteinExistence type="predicted"/>
<dbReference type="PANTHER" id="PTHR22847">
    <property type="entry name" value="WD40 REPEAT PROTEIN"/>
    <property type="match status" value="1"/>
</dbReference>
<accession>A0A8H7DFL8</accession>
<evidence type="ECO:0000259" key="4">
    <source>
        <dbReference type="Pfam" id="PF01636"/>
    </source>
</evidence>
<feature type="domain" description="Aminoglycoside phosphotransferase" evidence="4">
    <location>
        <begin position="482"/>
        <end position="717"/>
    </location>
</feature>
<dbReference type="PRINTS" id="PR00320">
    <property type="entry name" value="GPROTEINBRPT"/>
</dbReference>
<dbReference type="Gene3D" id="3.90.1200.10">
    <property type="match status" value="1"/>
</dbReference>
<dbReference type="AlphaFoldDB" id="A0A8H7DFL8"/>
<dbReference type="GO" id="GO:1990234">
    <property type="term" value="C:transferase complex"/>
    <property type="evidence" value="ECO:0007669"/>
    <property type="project" value="UniProtKB-ARBA"/>
</dbReference>
<dbReference type="InterPro" id="IPR020472">
    <property type="entry name" value="WD40_PAC1"/>
</dbReference>
<dbReference type="PROSITE" id="PS50082">
    <property type="entry name" value="WD_REPEATS_2"/>
    <property type="match status" value="6"/>
</dbReference>
<feature type="repeat" description="WD" evidence="3">
    <location>
        <begin position="101"/>
        <end position="132"/>
    </location>
</feature>
<keyword evidence="1 3" id="KW-0853">WD repeat</keyword>
<dbReference type="InterPro" id="IPR015943">
    <property type="entry name" value="WD40/YVTN_repeat-like_dom_sf"/>
</dbReference>
<dbReference type="InterPro" id="IPR036322">
    <property type="entry name" value="WD40_repeat_dom_sf"/>
</dbReference>
<dbReference type="CDD" id="cd00200">
    <property type="entry name" value="WD40"/>
    <property type="match status" value="1"/>
</dbReference>
<dbReference type="SUPFAM" id="SSF56112">
    <property type="entry name" value="Protein kinase-like (PK-like)"/>
    <property type="match status" value="1"/>
</dbReference>
<feature type="repeat" description="WD" evidence="3">
    <location>
        <begin position="187"/>
        <end position="218"/>
    </location>
</feature>
<dbReference type="GO" id="GO:0005634">
    <property type="term" value="C:nucleus"/>
    <property type="evidence" value="ECO:0007669"/>
    <property type="project" value="TreeGrafter"/>
</dbReference>
<dbReference type="InterPro" id="IPR002575">
    <property type="entry name" value="Aminoglycoside_PTrfase"/>
</dbReference>
<dbReference type="Gene3D" id="2.130.10.10">
    <property type="entry name" value="YVTN repeat-like/Quinoprotein amine dehydrogenase"/>
    <property type="match status" value="4"/>
</dbReference>
<dbReference type="SUPFAM" id="SSF50978">
    <property type="entry name" value="WD40 repeat-like"/>
    <property type="match status" value="1"/>
</dbReference>
<evidence type="ECO:0000256" key="2">
    <source>
        <dbReference type="ARBA" id="ARBA00022737"/>
    </source>
</evidence>
<dbReference type="GO" id="GO:0016740">
    <property type="term" value="F:transferase activity"/>
    <property type="evidence" value="ECO:0007669"/>
    <property type="project" value="UniProtKB-KW"/>
</dbReference>
<feature type="repeat" description="WD" evidence="3">
    <location>
        <begin position="230"/>
        <end position="271"/>
    </location>
</feature>
<keyword evidence="5" id="KW-0808">Transferase</keyword>
<comment type="caution">
    <text evidence="5">The sequence shown here is derived from an EMBL/GenBank/DDBJ whole genome shotgun (WGS) entry which is preliminary data.</text>
</comment>
<feature type="repeat" description="WD" evidence="3">
    <location>
        <begin position="144"/>
        <end position="185"/>
    </location>
</feature>
<sequence>MCNPSLPAFHLIPAGHFPHFAQFLSESVRISVDRDLCVFSGSFLQTLMSRISSFDGAIIAPCAPAVTSVSFSPDGKWIVSASLKTVRVWDSETGELVAGPFDGHTDWVTSVAFSPDGKRIVSASHDKAVRVWYPEIGDVVARPFEGHTDWVTSVAFSPDGMWIVSGSHDKTVRVWDSERGTVVAGPFGGHTNWVTSVAFSPDGKRIVSGSLHKTVRVWYSKSGETGAGPFNGHTDWVTSVAFSPDGKRIVSGSYDKTVRVWHSESGEVVDGPFDGHTDWVTSVAFSPDGRRIVSASLDKTVRVRVLENGEEISGPFDGHTSLVSSIAFSPDGKRIVSGSNDETLRVWDSESGEVVCHVSTKSTATMFNNGITVSSGLFVHERFSTGDPSLTETLAQTQTKMQHSDTRAKLNRILASFDLSALKAQATKIMGKTCLGVHLLSFGGYNIVFILPFNDATDVLARLRIPGNGFDDGDSSISGDDLATRFASEVATLRFIKSKTSIPVPQLYHWDSDPTNPIGTRYMLMQRIPAPVLAHVMKDISYAGWRKIVIQIAHYETQLLGNPLSSIGALFDEHGTVGRLIPTCTAPFLLRQDRGPFRCSKDFLLASVDSQLDLIINHRVQWTAWRAHWSELNGGVESIPAEYAVRWFELLRDAICNMPDELHLQFPQLPATVFRLAHTDFNEGNLLISSAEDATIVAVLDWEGAQVLPSWDAWQGCGVSWIPWTKLREDDAAELRKLYFQITTENDRWLGMSLLQLQGLLALLDSPQAIISNRTDFDAMYLSWFHHAQQTGGQWCSDVLKGFQRLKEFIEVGISTFEAADLKVYK</sequence>
<evidence type="ECO:0000313" key="5">
    <source>
        <dbReference type="EMBL" id="KAF7370423.1"/>
    </source>
</evidence>
<dbReference type="OrthoDB" id="2906425at2759"/>
<feature type="repeat" description="WD" evidence="3">
    <location>
        <begin position="273"/>
        <end position="314"/>
    </location>
</feature>
<organism evidence="5 6">
    <name type="scientific">Mycena sanguinolenta</name>
    <dbReference type="NCBI Taxonomy" id="230812"/>
    <lineage>
        <taxon>Eukaryota</taxon>
        <taxon>Fungi</taxon>
        <taxon>Dikarya</taxon>
        <taxon>Basidiomycota</taxon>
        <taxon>Agaricomycotina</taxon>
        <taxon>Agaricomycetes</taxon>
        <taxon>Agaricomycetidae</taxon>
        <taxon>Agaricales</taxon>
        <taxon>Marasmiineae</taxon>
        <taxon>Mycenaceae</taxon>
        <taxon>Mycena</taxon>
    </lineage>
</organism>
<protein>
    <submittedName>
        <fullName evidence="5">Phosphotransferase family protein</fullName>
    </submittedName>
</protein>
<dbReference type="EMBL" id="JACAZH010000004">
    <property type="protein sequence ID" value="KAF7370423.1"/>
    <property type="molecule type" value="Genomic_DNA"/>
</dbReference>
<keyword evidence="6" id="KW-1185">Reference proteome</keyword>
<keyword evidence="2" id="KW-0677">Repeat</keyword>
<dbReference type="InterPro" id="IPR019775">
    <property type="entry name" value="WD40_repeat_CS"/>
</dbReference>
<dbReference type="PANTHER" id="PTHR22847:SF637">
    <property type="entry name" value="WD REPEAT DOMAIN 5B"/>
    <property type="match status" value="1"/>
</dbReference>
<dbReference type="Proteomes" id="UP000623467">
    <property type="component" value="Unassembled WGS sequence"/>
</dbReference>
<dbReference type="PROSITE" id="PS50294">
    <property type="entry name" value="WD_REPEATS_REGION"/>
    <property type="match status" value="6"/>
</dbReference>
<evidence type="ECO:0000256" key="3">
    <source>
        <dbReference type="PROSITE-ProRule" id="PRU00221"/>
    </source>
</evidence>
<dbReference type="Pfam" id="PF01636">
    <property type="entry name" value="APH"/>
    <property type="match status" value="1"/>
</dbReference>
<dbReference type="PROSITE" id="PS00678">
    <property type="entry name" value="WD_REPEATS_1"/>
    <property type="match status" value="1"/>
</dbReference>
<reference evidence="5" key="1">
    <citation type="submission" date="2020-05" db="EMBL/GenBank/DDBJ databases">
        <title>Mycena genomes resolve the evolution of fungal bioluminescence.</title>
        <authorList>
            <person name="Tsai I.J."/>
        </authorList>
    </citation>
    <scope>NUCLEOTIDE SEQUENCE</scope>
    <source>
        <strain evidence="5">160909Yilan</strain>
    </source>
</reference>
<dbReference type="InterPro" id="IPR011009">
    <property type="entry name" value="Kinase-like_dom_sf"/>
</dbReference>
<dbReference type="Pfam" id="PF00400">
    <property type="entry name" value="WD40"/>
    <property type="match status" value="7"/>
</dbReference>
<evidence type="ECO:0000256" key="1">
    <source>
        <dbReference type="ARBA" id="ARBA00022574"/>
    </source>
</evidence>
<dbReference type="InterPro" id="IPR001680">
    <property type="entry name" value="WD40_rpt"/>
</dbReference>
<dbReference type="SMART" id="SM00320">
    <property type="entry name" value="WD40"/>
    <property type="match status" value="7"/>
</dbReference>
<feature type="repeat" description="WD" evidence="3">
    <location>
        <begin position="316"/>
        <end position="357"/>
    </location>
</feature>
<gene>
    <name evidence="5" type="ORF">MSAN_00674000</name>
</gene>
<evidence type="ECO:0000313" key="6">
    <source>
        <dbReference type="Proteomes" id="UP000623467"/>
    </source>
</evidence>